<reference evidence="1 2" key="1">
    <citation type="journal article" date="2011" name="Stand. Genomic Sci.">
        <title>Non-contiguous finished genome sequence and contextual data of the filamentous soil bacterium Ktedonobacter racemifer type strain (SOSP1-21).</title>
        <authorList>
            <person name="Chang Y.J."/>
            <person name="Land M."/>
            <person name="Hauser L."/>
            <person name="Chertkov O."/>
            <person name="Del Rio T.G."/>
            <person name="Nolan M."/>
            <person name="Copeland A."/>
            <person name="Tice H."/>
            <person name="Cheng J.F."/>
            <person name="Lucas S."/>
            <person name="Han C."/>
            <person name="Goodwin L."/>
            <person name="Pitluck S."/>
            <person name="Ivanova N."/>
            <person name="Ovchinikova G."/>
            <person name="Pati A."/>
            <person name="Chen A."/>
            <person name="Palaniappan K."/>
            <person name="Mavromatis K."/>
            <person name="Liolios K."/>
            <person name="Brettin T."/>
            <person name="Fiebig A."/>
            <person name="Rohde M."/>
            <person name="Abt B."/>
            <person name="Goker M."/>
            <person name="Detter J.C."/>
            <person name="Woyke T."/>
            <person name="Bristow J."/>
            <person name="Eisen J.A."/>
            <person name="Markowitz V."/>
            <person name="Hugenholtz P."/>
            <person name="Kyrpides N.C."/>
            <person name="Klenk H.P."/>
            <person name="Lapidus A."/>
        </authorList>
    </citation>
    <scope>NUCLEOTIDE SEQUENCE [LARGE SCALE GENOMIC DNA]</scope>
    <source>
        <strain evidence="2">DSM 44963</strain>
    </source>
</reference>
<dbReference type="InParanoid" id="D6TZD8"/>
<evidence type="ECO:0000313" key="2">
    <source>
        <dbReference type="Proteomes" id="UP000004508"/>
    </source>
</evidence>
<name>D6TZD8_KTERA</name>
<comment type="caution">
    <text evidence="1">The sequence shown here is derived from an EMBL/GenBank/DDBJ whole genome shotgun (WGS) entry which is preliminary data.</text>
</comment>
<dbReference type="Proteomes" id="UP000004508">
    <property type="component" value="Unassembled WGS sequence"/>
</dbReference>
<accession>D6TZD8</accession>
<dbReference type="EMBL" id="ADVG01000004">
    <property type="protein sequence ID" value="EFH81928.1"/>
    <property type="molecule type" value="Genomic_DNA"/>
</dbReference>
<proteinExistence type="predicted"/>
<organism evidence="1 2">
    <name type="scientific">Ktedonobacter racemifer DSM 44963</name>
    <dbReference type="NCBI Taxonomy" id="485913"/>
    <lineage>
        <taxon>Bacteria</taxon>
        <taxon>Bacillati</taxon>
        <taxon>Chloroflexota</taxon>
        <taxon>Ktedonobacteria</taxon>
        <taxon>Ktedonobacterales</taxon>
        <taxon>Ktedonobacteraceae</taxon>
        <taxon>Ktedonobacter</taxon>
    </lineage>
</organism>
<keyword evidence="2" id="KW-1185">Reference proteome</keyword>
<dbReference type="AlphaFoldDB" id="D6TZD8"/>
<evidence type="ECO:0000313" key="1">
    <source>
        <dbReference type="EMBL" id="EFH81928.1"/>
    </source>
</evidence>
<protein>
    <submittedName>
        <fullName evidence="1">Uncharacterized protein</fullName>
    </submittedName>
</protein>
<sequence length="40" mass="4463">MSGQAFPTALFAFIVSSMLKLPYLSLDIPTYIPTDYSYIS</sequence>
<gene>
    <name evidence="1" type="ORF">Krac_2688</name>
</gene>